<dbReference type="SUPFAM" id="SSF82861">
    <property type="entry name" value="Mechanosensitive channel protein MscS (YggB), transmembrane region"/>
    <property type="match status" value="1"/>
</dbReference>
<evidence type="ECO:0000259" key="11">
    <source>
        <dbReference type="Pfam" id="PF21088"/>
    </source>
</evidence>
<feature type="transmembrane region" description="Helical" evidence="8">
    <location>
        <begin position="468"/>
        <end position="490"/>
    </location>
</feature>
<feature type="region of interest" description="Disordered" evidence="7">
    <location>
        <begin position="271"/>
        <end position="301"/>
    </location>
</feature>
<proteinExistence type="inferred from homology"/>
<evidence type="ECO:0000256" key="3">
    <source>
        <dbReference type="ARBA" id="ARBA00022475"/>
    </source>
</evidence>
<dbReference type="Pfam" id="PF21088">
    <property type="entry name" value="MS_channel_1st"/>
    <property type="match status" value="1"/>
</dbReference>
<dbReference type="Pfam" id="PF00924">
    <property type="entry name" value="MS_channel_2nd"/>
    <property type="match status" value="1"/>
</dbReference>
<evidence type="ECO:0000313" key="13">
    <source>
        <dbReference type="Proteomes" id="UP000315037"/>
    </source>
</evidence>
<feature type="compositionally biased region" description="Polar residues" evidence="7">
    <location>
        <begin position="279"/>
        <end position="294"/>
    </location>
</feature>
<evidence type="ECO:0000256" key="7">
    <source>
        <dbReference type="SAM" id="MobiDB-lite"/>
    </source>
</evidence>
<dbReference type="SUPFAM" id="SSF82689">
    <property type="entry name" value="Mechanosensitive channel protein MscS (YggB), C-terminal domain"/>
    <property type="match status" value="1"/>
</dbReference>
<feature type="transmembrane region" description="Helical" evidence="8">
    <location>
        <begin position="599"/>
        <end position="622"/>
    </location>
</feature>
<dbReference type="Proteomes" id="UP000315037">
    <property type="component" value="Unassembled WGS sequence"/>
</dbReference>
<dbReference type="InterPro" id="IPR049142">
    <property type="entry name" value="MS_channel_1st"/>
</dbReference>
<evidence type="ECO:0000256" key="1">
    <source>
        <dbReference type="ARBA" id="ARBA00004651"/>
    </source>
</evidence>
<protein>
    <submittedName>
        <fullName evidence="12">Mechanosensitive ion channel</fullName>
    </submittedName>
</protein>
<dbReference type="GO" id="GO:0005886">
    <property type="term" value="C:plasma membrane"/>
    <property type="evidence" value="ECO:0007669"/>
    <property type="project" value="UniProtKB-SubCell"/>
</dbReference>
<feature type="transmembrane region" description="Helical" evidence="8">
    <location>
        <begin position="339"/>
        <end position="362"/>
    </location>
</feature>
<evidence type="ECO:0000256" key="5">
    <source>
        <dbReference type="ARBA" id="ARBA00022989"/>
    </source>
</evidence>
<reference evidence="12 13" key="1">
    <citation type="submission" date="2019-03" db="EMBL/GenBank/DDBJ databases">
        <title>The complete genome sequence of Neokomagataea sp. Jb2 NBRC113641.</title>
        <authorList>
            <person name="Chua K.-O."/>
            <person name="Chan K.-G."/>
            <person name="See-Too W.-S."/>
        </authorList>
    </citation>
    <scope>NUCLEOTIDE SEQUENCE [LARGE SCALE GENOMIC DNA]</scope>
    <source>
        <strain evidence="12 13">Jb2</strain>
    </source>
</reference>
<dbReference type="PANTHER" id="PTHR30347">
    <property type="entry name" value="POTASSIUM CHANNEL RELATED"/>
    <property type="match status" value="1"/>
</dbReference>
<feature type="transmembrane region" description="Helical" evidence="8">
    <location>
        <begin position="312"/>
        <end position="333"/>
    </location>
</feature>
<evidence type="ECO:0000256" key="8">
    <source>
        <dbReference type="SAM" id="Phobius"/>
    </source>
</evidence>
<feature type="transmembrane region" description="Helical" evidence="8">
    <location>
        <begin position="502"/>
        <end position="525"/>
    </location>
</feature>
<dbReference type="Gene3D" id="2.30.30.60">
    <property type="match status" value="1"/>
</dbReference>
<sequence>MTKFSMRPALLLRAACLGGALFAAPAFMAGLHPAVAAGEHKSAETPTKPLSVEDLPLVGWGTMQKTLTEQLNKDQKILQEVSSAVQVTDPAPSMIMLNSYTAQATRVRQNTAAALTQVEGYQNAFTALLEILGDKPQPGEPASITQQRQQAQDNLRAVKTMSIRIKLYDLQARQLLAMLGSLSSQIQQATLSRRSLSPLTFTFWAQLESETVALFASLRSVAAVKDLILLPLGLLLVFLGTAALGRFLEAVLPSFLRSRLQDLERLTIKRQRHDHHNAQDSSAGDTSLPASTEHGNAGGTMKLQPGWSAPEALGIGLICATVASVFWALWSNFLLPHGYLLLGTVATTIPACTFVLGGGIPLSHWRSGRSMRTFSLFLSLALMSCAFLETFQNEGVLGNTLQSFLEACVALAGAFTLYLIGRRLSNTVTAEKEKEAAKQVEDAKKAGKTKEVSASLAHMASINLRKPFYALAILLLAITGIAVACGYITFAFSLTSDIVDLTYAVAVTGVLAGTWQMVVSVFFSPNHGTGRWLRMLGVSPRRMEQMGVILSAAGSLALIMVLIALLQTKGDLSFSALWSRLSHIFTGTAHSGLALSPETAISCILLVVAVHYGLNFICTWLLTRLFPTTNLDNGAQTSIISILSYTVWIMTGLTLLSMMGVSVQNLTWVVSALSVGVGFGLQSIVKDFISGIILLAGRPIQPGNVIIIGGIKGVVQRINIRATDITLIDGATLIVPNSQLVTSNVTNASFGDQPTNLSLNFTLSRDVDLDKAQALMLAAANDQPLVLALPAPGIITTALDDLQVTMCLTVSFYNVKNSLGIKSALLQDVLKRFHEARINVVMS</sequence>
<evidence type="ECO:0000259" key="10">
    <source>
        <dbReference type="Pfam" id="PF00924"/>
    </source>
</evidence>
<keyword evidence="6 8" id="KW-0472">Membrane</keyword>
<feature type="signal peptide" evidence="9">
    <location>
        <begin position="1"/>
        <end position="28"/>
    </location>
</feature>
<comment type="similarity">
    <text evidence="2">Belongs to the MscS (TC 1.A.23) family.</text>
</comment>
<dbReference type="SUPFAM" id="SSF50182">
    <property type="entry name" value="Sm-like ribonucleoproteins"/>
    <property type="match status" value="1"/>
</dbReference>
<keyword evidence="4 8" id="KW-0812">Transmembrane</keyword>
<gene>
    <name evidence="12" type="ORF">E3202_06690</name>
</gene>
<dbReference type="Gene3D" id="3.30.70.100">
    <property type="match status" value="1"/>
</dbReference>
<dbReference type="InterPro" id="IPR010920">
    <property type="entry name" value="LSM_dom_sf"/>
</dbReference>
<evidence type="ECO:0000256" key="9">
    <source>
        <dbReference type="SAM" id="SignalP"/>
    </source>
</evidence>
<feature type="transmembrane region" description="Helical" evidence="8">
    <location>
        <begin position="666"/>
        <end position="685"/>
    </location>
</feature>
<comment type="subcellular location">
    <subcellularLocation>
        <location evidence="1">Cell membrane</location>
        <topology evidence="1">Multi-pass membrane protein</topology>
    </subcellularLocation>
</comment>
<dbReference type="InterPro" id="IPR011066">
    <property type="entry name" value="MscS_channel_C_sf"/>
</dbReference>
<keyword evidence="5 8" id="KW-1133">Transmembrane helix</keyword>
<dbReference type="AlphaFoldDB" id="A0A506ULH8"/>
<accession>A0A506ULH8</accession>
<feature type="transmembrane region" description="Helical" evidence="8">
    <location>
        <begin position="546"/>
        <end position="566"/>
    </location>
</feature>
<feature type="transmembrane region" description="Helical" evidence="8">
    <location>
        <begin position="374"/>
        <end position="391"/>
    </location>
</feature>
<dbReference type="PANTHER" id="PTHR30347:SF9">
    <property type="entry name" value="MINICONDUCTANCE MECHANOSENSITIVE CHANNEL MSCM"/>
    <property type="match status" value="1"/>
</dbReference>
<name>A0A506ULH8_9PROT</name>
<feature type="chain" id="PRO_5021495351" evidence="9">
    <location>
        <begin position="29"/>
        <end position="843"/>
    </location>
</feature>
<dbReference type="Gene3D" id="1.10.287.1260">
    <property type="match status" value="1"/>
</dbReference>
<feature type="transmembrane region" description="Helical" evidence="8">
    <location>
        <begin position="403"/>
        <end position="420"/>
    </location>
</feature>
<dbReference type="GO" id="GO:0008381">
    <property type="term" value="F:mechanosensitive monoatomic ion channel activity"/>
    <property type="evidence" value="ECO:0007669"/>
    <property type="project" value="UniProtKB-ARBA"/>
</dbReference>
<evidence type="ECO:0000256" key="2">
    <source>
        <dbReference type="ARBA" id="ARBA00008017"/>
    </source>
</evidence>
<keyword evidence="9" id="KW-0732">Signal</keyword>
<evidence type="ECO:0000256" key="6">
    <source>
        <dbReference type="ARBA" id="ARBA00023136"/>
    </source>
</evidence>
<feature type="transmembrane region" description="Helical" evidence="8">
    <location>
        <begin position="642"/>
        <end position="660"/>
    </location>
</feature>
<evidence type="ECO:0000313" key="12">
    <source>
        <dbReference type="EMBL" id="TPW34196.1"/>
    </source>
</evidence>
<feature type="domain" description="Mechanosensitive ion channel MscS" evidence="10">
    <location>
        <begin position="684"/>
        <end position="749"/>
    </location>
</feature>
<organism evidence="12 13">
    <name type="scientific">Oecophyllibacter saccharovorans</name>
    <dbReference type="NCBI Taxonomy" id="2558360"/>
    <lineage>
        <taxon>Bacteria</taxon>
        <taxon>Pseudomonadati</taxon>
        <taxon>Pseudomonadota</taxon>
        <taxon>Alphaproteobacteria</taxon>
        <taxon>Acetobacterales</taxon>
        <taxon>Acetobacteraceae</taxon>
        <taxon>Oecophyllibacter</taxon>
    </lineage>
</organism>
<dbReference type="InterPro" id="IPR011014">
    <property type="entry name" value="MscS_channel_TM-2"/>
</dbReference>
<dbReference type="InterPro" id="IPR052702">
    <property type="entry name" value="MscS-like_channel"/>
</dbReference>
<comment type="caution">
    <text evidence="12">The sequence shown here is derived from an EMBL/GenBank/DDBJ whole genome shotgun (WGS) entry which is preliminary data.</text>
</comment>
<evidence type="ECO:0000256" key="4">
    <source>
        <dbReference type="ARBA" id="ARBA00022692"/>
    </source>
</evidence>
<dbReference type="RefSeq" id="WP_165600837.1">
    <property type="nucleotide sequence ID" value="NZ_SORZ01000002.1"/>
</dbReference>
<keyword evidence="13" id="KW-1185">Reference proteome</keyword>
<feature type="domain" description="Mechanosensitive ion channel transmembrane helices 2/3" evidence="11">
    <location>
        <begin position="642"/>
        <end position="682"/>
    </location>
</feature>
<keyword evidence="3" id="KW-1003">Cell membrane</keyword>
<dbReference type="InterPro" id="IPR023408">
    <property type="entry name" value="MscS_beta-dom_sf"/>
</dbReference>
<dbReference type="EMBL" id="SORZ01000002">
    <property type="protein sequence ID" value="TPW34196.1"/>
    <property type="molecule type" value="Genomic_DNA"/>
</dbReference>
<dbReference type="InterPro" id="IPR006685">
    <property type="entry name" value="MscS_channel_2nd"/>
</dbReference>
<feature type="transmembrane region" description="Helical" evidence="8">
    <location>
        <begin position="227"/>
        <end position="248"/>
    </location>
</feature>